<comment type="subcellular location">
    <subcellularLocation>
        <location evidence="1">Cell membrane</location>
    </subcellularLocation>
</comment>
<dbReference type="Pfam" id="PF00015">
    <property type="entry name" value="MCPsignal"/>
    <property type="match status" value="1"/>
</dbReference>
<dbReference type="Pfam" id="PF12729">
    <property type="entry name" value="4HB_MCP_1"/>
    <property type="match status" value="1"/>
</dbReference>
<dbReference type="CDD" id="cd11386">
    <property type="entry name" value="MCP_signal"/>
    <property type="match status" value="1"/>
</dbReference>
<dbReference type="Gene3D" id="1.10.287.950">
    <property type="entry name" value="Methyl-accepting chemotaxis protein"/>
    <property type="match status" value="1"/>
</dbReference>
<feature type="domain" description="Methyl-accepting transducer" evidence="9">
    <location>
        <begin position="313"/>
        <end position="549"/>
    </location>
</feature>
<dbReference type="KEGG" id="palb:EJC50_09705"/>
<accession>A0A3Q8X3Z4</accession>
<dbReference type="InterPro" id="IPR024478">
    <property type="entry name" value="HlyB_4HB_MCP"/>
</dbReference>
<dbReference type="GO" id="GO:0007165">
    <property type="term" value="P:signal transduction"/>
    <property type="evidence" value="ECO:0007669"/>
    <property type="project" value="UniProtKB-KW"/>
</dbReference>
<reference evidence="12" key="1">
    <citation type="submission" date="2018-12" db="EMBL/GenBank/DDBJ databases">
        <title>Genome sequence of Peanibacillus sp.</title>
        <authorList>
            <person name="Subramani G."/>
            <person name="Srinivasan S."/>
            <person name="Kim M.K."/>
        </authorList>
    </citation>
    <scope>NUCLEOTIDE SEQUENCE [LARGE SCALE GENOMIC DNA]</scope>
    <source>
        <strain evidence="12">18JY67-1</strain>
    </source>
</reference>
<feature type="coiled-coil region" evidence="7">
    <location>
        <begin position="454"/>
        <end position="481"/>
    </location>
</feature>
<dbReference type="Gene3D" id="6.10.340.10">
    <property type="match status" value="1"/>
</dbReference>
<proteinExistence type="inferred from homology"/>
<dbReference type="InterPro" id="IPR004090">
    <property type="entry name" value="Chemotax_Me-accpt_rcpt"/>
</dbReference>
<dbReference type="PANTHER" id="PTHR32089:SF112">
    <property type="entry name" value="LYSOZYME-LIKE PROTEIN-RELATED"/>
    <property type="match status" value="1"/>
</dbReference>
<protein>
    <submittedName>
        <fullName evidence="11">Methyl-accepting chemotaxis protein</fullName>
    </submittedName>
</protein>
<dbReference type="SMART" id="SM00283">
    <property type="entry name" value="MA"/>
    <property type="match status" value="1"/>
</dbReference>
<dbReference type="PANTHER" id="PTHR32089">
    <property type="entry name" value="METHYL-ACCEPTING CHEMOTAXIS PROTEIN MCPB"/>
    <property type="match status" value="1"/>
</dbReference>
<keyword evidence="7" id="KW-0175">Coiled coil</keyword>
<keyword evidence="2" id="KW-1003">Cell membrane</keyword>
<keyword evidence="4 6" id="KW-0807">Transducer</keyword>
<evidence type="ECO:0000256" key="6">
    <source>
        <dbReference type="PROSITE-ProRule" id="PRU00284"/>
    </source>
</evidence>
<sequence length="599" mass="65083">MMAEAEIHEMKRELKLNKKPDMQLNPMNVKLKMTVGAKLMLSFISVLLLLVANGFISSMMMSKMNDNSKVIADRWLAGVETINNINYMADHVLSTQYKLLIEQNENLKKQYTAEADATIQKVNDSFAAYKSIINDTDTQDQGLLTNLEDTWKTYENTYKKTVELSKQNLSIDQVSNFMKQSEKSYMAIQANIDYLVRNNHSGAEEAKQKNLDIYDQSKQMVYIALAIGVLLVVLLTWYVRAAISKPIKQAASVVNDIAGGNLLVTMPKIRNKDEIGELFASLSGMINQLQSAMRGVQEASAGIASSSQQMLAISEQNASASQQAAESVSQMAAGTEVTLRRFEEVSKTTQDLGEGINRIAESTSVVASLSADATREAAVGLEAVKQAMVKMTGINETVQKSVDQVNQLELHTRNIGMISKLIGEVSKHTNLLALNAAIEAARAGEHGRGFAVVADEVRKLAQQTSEAVDEIENVIQQVTDDTLVAVQSMKATAVEAEDGLRSVRDAGESFAGIAAASERVSGQVQEVAAASEQMAAGSEQVINSMKQLKEIARNSSETATTVAATTEEQTASAEQIAMSSRSLSEIAIGMNEVASRFKL</sequence>
<dbReference type="AlphaFoldDB" id="A0A3Q8X3Z4"/>
<feature type="transmembrane region" description="Helical" evidence="8">
    <location>
        <begin position="220"/>
        <end position="239"/>
    </location>
</feature>
<gene>
    <name evidence="11" type="ORF">EJC50_09705</name>
</gene>
<dbReference type="Pfam" id="PF00672">
    <property type="entry name" value="HAMP"/>
    <property type="match status" value="1"/>
</dbReference>
<evidence type="ECO:0000256" key="1">
    <source>
        <dbReference type="ARBA" id="ARBA00004236"/>
    </source>
</evidence>
<evidence type="ECO:0000259" key="10">
    <source>
        <dbReference type="PROSITE" id="PS50885"/>
    </source>
</evidence>
<dbReference type="OrthoDB" id="358716at2"/>
<dbReference type="InterPro" id="IPR003660">
    <property type="entry name" value="HAMP_dom"/>
</dbReference>
<evidence type="ECO:0000256" key="2">
    <source>
        <dbReference type="ARBA" id="ARBA00022475"/>
    </source>
</evidence>
<name>A0A3Q8X3Z4_9BACL</name>
<keyword evidence="8" id="KW-1133">Transmembrane helix</keyword>
<comment type="similarity">
    <text evidence="5">Belongs to the methyl-accepting chemotaxis (MCP) protein family.</text>
</comment>
<dbReference type="EMBL" id="CP034437">
    <property type="protein sequence ID" value="AZN39891.1"/>
    <property type="molecule type" value="Genomic_DNA"/>
</dbReference>
<dbReference type="GO" id="GO:0006935">
    <property type="term" value="P:chemotaxis"/>
    <property type="evidence" value="ECO:0007669"/>
    <property type="project" value="InterPro"/>
</dbReference>
<dbReference type="PROSITE" id="PS50885">
    <property type="entry name" value="HAMP"/>
    <property type="match status" value="1"/>
</dbReference>
<evidence type="ECO:0000259" key="9">
    <source>
        <dbReference type="PROSITE" id="PS50111"/>
    </source>
</evidence>
<dbReference type="InterPro" id="IPR004089">
    <property type="entry name" value="MCPsignal_dom"/>
</dbReference>
<evidence type="ECO:0000256" key="7">
    <source>
        <dbReference type="SAM" id="Coils"/>
    </source>
</evidence>
<evidence type="ECO:0000313" key="11">
    <source>
        <dbReference type="EMBL" id="AZN39891.1"/>
    </source>
</evidence>
<dbReference type="CDD" id="cd06225">
    <property type="entry name" value="HAMP"/>
    <property type="match status" value="1"/>
</dbReference>
<keyword evidence="3 8" id="KW-0472">Membrane</keyword>
<keyword evidence="8" id="KW-0812">Transmembrane</keyword>
<dbReference type="SMART" id="SM00304">
    <property type="entry name" value="HAMP"/>
    <property type="match status" value="1"/>
</dbReference>
<evidence type="ECO:0000256" key="4">
    <source>
        <dbReference type="ARBA" id="ARBA00023224"/>
    </source>
</evidence>
<organism evidence="11 12">
    <name type="scientific">Paenibacillus albus</name>
    <dbReference type="NCBI Taxonomy" id="2495582"/>
    <lineage>
        <taxon>Bacteria</taxon>
        <taxon>Bacillati</taxon>
        <taxon>Bacillota</taxon>
        <taxon>Bacilli</taxon>
        <taxon>Bacillales</taxon>
        <taxon>Paenibacillaceae</taxon>
        <taxon>Paenibacillus</taxon>
    </lineage>
</organism>
<dbReference type="GO" id="GO:0004888">
    <property type="term" value="F:transmembrane signaling receptor activity"/>
    <property type="evidence" value="ECO:0007669"/>
    <property type="project" value="InterPro"/>
</dbReference>
<dbReference type="Proteomes" id="UP000272528">
    <property type="component" value="Chromosome"/>
</dbReference>
<dbReference type="PROSITE" id="PS50111">
    <property type="entry name" value="CHEMOTAXIS_TRANSDUC_2"/>
    <property type="match status" value="1"/>
</dbReference>
<dbReference type="PRINTS" id="PR00260">
    <property type="entry name" value="CHEMTRNSDUCR"/>
</dbReference>
<evidence type="ECO:0000256" key="3">
    <source>
        <dbReference type="ARBA" id="ARBA00023136"/>
    </source>
</evidence>
<dbReference type="SUPFAM" id="SSF58104">
    <property type="entry name" value="Methyl-accepting chemotaxis protein (MCP) signaling domain"/>
    <property type="match status" value="1"/>
</dbReference>
<feature type="domain" description="HAMP" evidence="10">
    <location>
        <begin position="241"/>
        <end position="294"/>
    </location>
</feature>
<dbReference type="GO" id="GO:0005886">
    <property type="term" value="C:plasma membrane"/>
    <property type="evidence" value="ECO:0007669"/>
    <property type="project" value="UniProtKB-SubCell"/>
</dbReference>
<keyword evidence="12" id="KW-1185">Reference proteome</keyword>
<evidence type="ECO:0000256" key="8">
    <source>
        <dbReference type="SAM" id="Phobius"/>
    </source>
</evidence>
<evidence type="ECO:0000313" key="12">
    <source>
        <dbReference type="Proteomes" id="UP000272528"/>
    </source>
</evidence>
<evidence type="ECO:0000256" key="5">
    <source>
        <dbReference type="ARBA" id="ARBA00029447"/>
    </source>
</evidence>